<evidence type="ECO:0000256" key="1">
    <source>
        <dbReference type="SAM" id="MobiDB-lite"/>
    </source>
</evidence>
<feature type="compositionally biased region" description="Basic and acidic residues" evidence="1">
    <location>
        <begin position="1300"/>
        <end position="1326"/>
    </location>
</feature>
<dbReference type="Pfam" id="PF08751">
    <property type="entry name" value="TrwC"/>
    <property type="match status" value="1"/>
</dbReference>
<evidence type="ECO:0000259" key="2">
    <source>
        <dbReference type="Pfam" id="PF08751"/>
    </source>
</evidence>
<organism evidence="3 4">
    <name type="scientific">Hoyosella altamirensis</name>
    <dbReference type="NCBI Taxonomy" id="616997"/>
    <lineage>
        <taxon>Bacteria</taxon>
        <taxon>Bacillati</taxon>
        <taxon>Actinomycetota</taxon>
        <taxon>Actinomycetes</taxon>
        <taxon>Mycobacteriales</taxon>
        <taxon>Hoyosellaceae</taxon>
        <taxon>Hoyosella</taxon>
    </lineage>
</organism>
<comment type="caution">
    <text evidence="3">The sequence shown here is derived from an EMBL/GenBank/DDBJ whole genome shotgun (WGS) entry which is preliminary data.</text>
</comment>
<feature type="region of interest" description="Disordered" evidence="1">
    <location>
        <begin position="1300"/>
        <end position="1408"/>
    </location>
</feature>
<dbReference type="InterPro" id="IPR027417">
    <property type="entry name" value="P-loop_NTPase"/>
</dbReference>
<feature type="domain" description="TrwC relaxase" evidence="2">
    <location>
        <begin position="9"/>
        <end position="423"/>
    </location>
</feature>
<dbReference type="CDD" id="cd18809">
    <property type="entry name" value="SF1_C_RecD"/>
    <property type="match status" value="1"/>
</dbReference>
<dbReference type="Gene3D" id="2.30.30.940">
    <property type="match status" value="1"/>
</dbReference>
<dbReference type="SUPFAM" id="SSF55464">
    <property type="entry name" value="Origin of replication-binding domain, RBD-like"/>
    <property type="match status" value="1"/>
</dbReference>
<name>A0A839RU63_9ACTN</name>
<gene>
    <name evidence="3" type="ORF">FHU29_004595</name>
</gene>
<evidence type="ECO:0000313" key="4">
    <source>
        <dbReference type="Proteomes" id="UP000567922"/>
    </source>
</evidence>
<dbReference type="Proteomes" id="UP000567922">
    <property type="component" value="Unassembled WGS sequence"/>
</dbReference>
<proteinExistence type="predicted"/>
<protein>
    <submittedName>
        <fullName evidence="3">Conjugative relaxase-like TrwC/TraI family protein</fullName>
    </submittedName>
</protein>
<dbReference type="Pfam" id="PF13604">
    <property type="entry name" value="AAA_30"/>
    <property type="match status" value="1"/>
</dbReference>
<accession>A0A839RU63</accession>
<feature type="region of interest" description="Disordered" evidence="1">
    <location>
        <begin position="1249"/>
        <end position="1272"/>
    </location>
</feature>
<keyword evidence="4" id="KW-1185">Reference proteome</keyword>
<dbReference type="EMBL" id="JACHWS010000006">
    <property type="protein sequence ID" value="MBB3040100.1"/>
    <property type="molecule type" value="Genomic_DNA"/>
</dbReference>
<feature type="compositionally biased region" description="Low complexity" evidence="1">
    <location>
        <begin position="1384"/>
        <end position="1394"/>
    </location>
</feature>
<dbReference type="InterPro" id="IPR014862">
    <property type="entry name" value="TrwC"/>
</dbReference>
<reference evidence="3 4" key="1">
    <citation type="submission" date="2020-08" db="EMBL/GenBank/DDBJ databases">
        <title>Sequencing the genomes of 1000 actinobacteria strains.</title>
        <authorList>
            <person name="Klenk H.-P."/>
        </authorList>
    </citation>
    <scope>NUCLEOTIDE SEQUENCE [LARGE SCALE GENOMIC DNA]</scope>
    <source>
        <strain evidence="3 4">DSM 45258</strain>
    </source>
</reference>
<dbReference type="Gene3D" id="3.40.50.300">
    <property type="entry name" value="P-loop containing nucleotide triphosphate hydrolases"/>
    <property type="match status" value="2"/>
</dbReference>
<dbReference type="SUPFAM" id="SSF52540">
    <property type="entry name" value="P-loop containing nucleoside triphosphate hydrolases"/>
    <property type="match status" value="2"/>
</dbReference>
<dbReference type="NCBIfam" id="NF041492">
    <property type="entry name" value="MobF"/>
    <property type="match status" value="1"/>
</dbReference>
<feature type="compositionally biased region" description="Basic and acidic residues" evidence="1">
    <location>
        <begin position="1348"/>
        <end position="1382"/>
    </location>
</feature>
<sequence length="1408" mass="155330">MMTVHVLHAGDGYSYLSRSVASQDVQREAGQSLASYYHTNGTPPGRWMGAGVAGLATYGGEVRPERVVAGNVTEAQMKALFGEGLHPNADAISRSIYDAASTRRAIQRAPKETIRQTRLGRKFPQFKNESRMRDALVQADRAFAEEHGRIPTAEERHAQHMAAAGPLFEAEHRRRPQTGRELSSWVATESARQVRHPVAGFDLTFTPAKSVSVLWALGDDTTRQAVEEAHRSAVAETIEWLEENAAFTRTGDNGERQINTNGLIVAAYDHYDTRAGDPNLHTHCAVSNKIQGIDGKWRSIDGTAVFKHGVAASQRYNATVVDNLRRSLGVDTVERVTARGKQPVLEIAGVDERLCRSWSQRSDMIRQRRDQLVADFRAKHGYSPSSETEFRLLQQANLDTREGKNEAKSLAQHRTEWRAQAAKILGSETRIDAMLSTALHPERQRNARAFLGVEAEAKAVIADVSEKRATWARPHIVGAVEARLAAVEFPTAEQRRTAIDAVTDRALHRESVALEPPETEPVPEALRRNDGVSQLTRHGEQLHTSSAVLDAEARLLEACAEPTTVFTTRAQLARTITAMQRQPNEGQRALAEHFCLSGARVAVATGAAGAGKTTAMKAVADAWQASGRTIIALAPSAAAAEKLGEEIGAEAKTVASLTYPWRGRIPGTEAGTLVRDITPGTMILVDEAAMTSLHDLDALRAIATETGAVLRMLGDPAQLDAVETSGTLRLLADHTNAPELTTVVRFGHDEGQARNSLLLRKGDPAAIDMFDQRGWLRSGDRDTLIDNVVHAHLADTQQGRSSIVMTDTVAMTTQLNELIQDHHRETGRADTTATVTLSDELEAGRGDRVVTRDNNKDLRTKGGTRPGARVMNGDLWTVERTHSDGSLSVRHVDHHGAVTLPAAYVKQSVELGYASTVHRAQGLTVDTGHYLATPGSAPRQSAYVGLTRGRTENIVYVVTDQLLDSGIEGQHVHRAPDAERNHERLHAWGYTDDDALSPAVVGMRRILAADASELSATEQLRNALAEADSPDAARQRYETARVMLCDAYLDHLIDRSLPSTIVVTMWEEDPAGYLQLRNRLAAIHDARQQPERVLSEAVSRRELVTAENAAAVLSHRIDSLTGGAPEPEGLAPLPPRHPGADIELAEYAAVMSDRYDTLHADTVVTDDDRAVRDSLLKHRERLYTDAELRAFLAQPTVTDPALLPSSNASGSEQAARVAAQRYDALVRLDQQWAAWEQAAKQALPAAQHRDALRRRLSQAQQQRSRMGRLARGRADLDTRIEQLRAEVATVKQAALQLETEAERIRPQQPRPHHEDLARAQHHRDYTAQKATASAPALQQRQDQWTKQQEQRKETLRREQQRRDTLTPKTRDREQQIRDELRRSQQTQQTTAQQAGISREHVRRPRQER</sequence>
<evidence type="ECO:0000313" key="3">
    <source>
        <dbReference type="EMBL" id="MBB3040100.1"/>
    </source>
</evidence>
<feature type="compositionally biased region" description="Polar residues" evidence="1">
    <location>
        <begin position="1328"/>
        <end position="1347"/>
    </location>
</feature>